<name>A0A9P5XHH4_9AGAR</name>
<feature type="compositionally biased region" description="Acidic residues" evidence="1">
    <location>
        <begin position="154"/>
        <end position="170"/>
    </location>
</feature>
<evidence type="ECO:0000313" key="3">
    <source>
        <dbReference type="EMBL" id="KAF9450810.1"/>
    </source>
</evidence>
<comment type="caution">
    <text evidence="3">The sequence shown here is derived from an EMBL/GenBank/DDBJ whole genome shotgun (WGS) entry which is preliminary data.</text>
</comment>
<feature type="region of interest" description="Disordered" evidence="1">
    <location>
        <begin position="225"/>
        <end position="287"/>
    </location>
</feature>
<reference evidence="3" key="1">
    <citation type="submission" date="2020-11" db="EMBL/GenBank/DDBJ databases">
        <authorList>
            <consortium name="DOE Joint Genome Institute"/>
            <person name="Ahrendt S."/>
            <person name="Riley R."/>
            <person name="Andreopoulos W."/>
            <person name="Labutti K."/>
            <person name="Pangilinan J."/>
            <person name="Ruiz-Duenas F.J."/>
            <person name="Barrasa J.M."/>
            <person name="Sanchez-Garcia M."/>
            <person name="Camarero S."/>
            <person name="Miyauchi S."/>
            <person name="Serrano A."/>
            <person name="Linde D."/>
            <person name="Babiker R."/>
            <person name="Drula E."/>
            <person name="Ayuso-Fernandez I."/>
            <person name="Pacheco R."/>
            <person name="Padilla G."/>
            <person name="Ferreira P."/>
            <person name="Barriuso J."/>
            <person name="Kellner H."/>
            <person name="Castanera R."/>
            <person name="Alfaro M."/>
            <person name="Ramirez L."/>
            <person name="Pisabarro A.G."/>
            <person name="Kuo A."/>
            <person name="Tritt A."/>
            <person name="Lipzen A."/>
            <person name="He G."/>
            <person name="Yan M."/>
            <person name="Ng V."/>
            <person name="Cullen D."/>
            <person name="Martin F."/>
            <person name="Rosso M.-N."/>
            <person name="Henrissat B."/>
            <person name="Hibbett D."/>
            <person name="Martinez A.T."/>
            <person name="Grigoriev I.V."/>
        </authorList>
    </citation>
    <scope>NUCLEOTIDE SEQUENCE</scope>
    <source>
        <strain evidence="3">MF-IS2</strain>
    </source>
</reference>
<gene>
    <name evidence="3" type="ORF">P691DRAFT_433597</name>
</gene>
<accession>A0A9P5XHH4</accession>
<feature type="compositionally biased region" description="Basic and acidic residues" evidence="1">
    <location>
        <begin position="432"/>
        <end position="447"/>
    </location>
</feature>
<dbReference type="OrthoDB" id="690068at2759"/>
<dbReference type="Proteomes" id="UP000807342">
    <property type="component" value="Unassembled WGS sequence"/>
</dbReference>
<dbReference type="EMBL" id="MU151097">
    <property type="protein sequence ID" value="KAF9450810.1"/>
    <property type="molecule type" value="Genomic_DNA"/>
</dbReference>
<evidence type="ECO:0000256" key="1">
    <source>
        <dbReference type="SAM" id="MobiDB-lite"/>
    </source>
</evidence>
<dbReference type="InterPro" id="IPR036638">
    <property type="entry name" value="HLH_DNA-bd_sf"/>
</dbReference>
<feature type="compositionally biased region" description="Low complexity" evidence="1">
    <location>
        <begin position="42"/>
        <end position="54"/>
    </location>
</feature>
<dbReference type="AlphaFoldDB" id="A0A9P5XHH4"/>
<protein>
    <recommendedName>
        <fullName evidence="2">BHLH domain-containing protein</fullName>
    </recommendedName>
</protein>
<feature type="region of interest" description="Disordered" evidence="1">
    <location>
        <begin position="422"/>
        <end position="464"/>
    </location>
</feature>
<dbReference type="SMART" id="SM00353">
    <property type="entry name" value="HLH"/>
    <property type="match status" value="1"/>
</dbReference>
<dbReference type="Gene3D" id="4.10.280.10">
    <property type="entry name" value="Helix-loop-helix DNA-binding domain"/>
    <property type="match status" value="1"/>
</dbReference>
<keyword evidence="4" id="KW-1185">Reference proteome</keyword>
<sequence length="464" mass="49663">MSHLDKGVYTASCNPPRRAKRPRTDADGPGSGSPPQTRNTDAASASPVAALSPRPILPKRTTPSGKPANSSISSASPIIQPAHETPTASPPIVTTGPGKRGRKPGPLSRSAREAQRRLNHSIIEKARRTKINNALATLKELVPADYGKKAKEDNSDDEDDGEDDEGDDEYGSEKKKPKSKQTGKKEEKEREYKLEILVRTVTFLQDLLQRVAILEQENPLCSNCGGDLNRTHAQPKPTTPTNSGRASPPPPTTLDPETAHRTKRSRIASPEREPGEPVQMISPQNTPPQELVQEGNLTKHRLPSISSWLPETLLDPSIFNVSPSRGYNKDSIIPLQLPTPPSSTHFNPTTISVNSASAAPFMLPGGSSSQKVLSPTLTRTPEDEHAATMLLQISGGGISSSPTFRPLPPSIVPLTGPVPSISPPLPSCATKGVDHGSVRHQERRDEIAVQTPASLLGLVTSPSS</sequence>
<evidence type="ECO:0000313" key="4">
    <source>
        <dbReference type="Proteomes" id="UP000807342"/>
    </source>
</evidence>
<dbReference type="GO" id="GO:0046983">
    <property type="term" value="F:protein dimerization activity"/>
    <property type="evidence" value="ECO:0007669"/>
    <property type="project" value="InterPro"/>
</dbReference>
<proteinExistence type="predicted"/>
<feature type="domain" description="BHLH" evidence="2">
    <location>
        <begin position="115"/>
        <end position="207"/>
    </location>
</feature>
<dbReference type="SUPFAM" id="SSF47459">
    <property type="entry name" value="HLH, helix-loop-helix DNA-binding domain"/>
    <property type="match status" value="1"/>
</dbReference>
<feature type="compositionally biased region" description="Low complexity" evidence="1">
    <location>
        <begin position="67"/>
        <end position="82"/>
    </location>
</feature>
<organism evidence="3 4">
    <name type="scientific">Macrolepiota fuliginosa MF-IS2</name>
    <dbReference type="NCBI Taxonomy" id="1400762"/>
    <lineage>
        <taxon>Eukaryota</taxon>
        <taxon>Fungi</taxon>
        <taxon>Dikarya</taxon>
        <taxon>Basidiomycota</taxon>
        <taxon>Agaricomycotina</taxon>
        <taxon>Agaricomycetes</taxon>
        <taxon>Agaricomycetidae</taxon>
        <taxon>Agaricales</taxon>
        <taxon>Agaricineae</taxon>
        <taxon>Agaricaceae</taxon>
        <taxon>Macrolepiota</taxon>
    </lineage>
</organism>
<feature type="region of interest" description="Disordered" evidence="1">
    <location>
        <begin position="1"/>
        <end position="194"/>
    </location>
</feature>
<dbReference type="PROSITE" id="PS50888">
    <property type="entry name" value="BHLH"/>
    <property type="match status" value="1"/>
</dbReference>
<feature type="compositionally biased region" description="Basic and acidic residues" evidence="1">
    <location>
        <begin position="110"/>
        <end position="126"/>
    </location>
</feature>
<dbReference type="Pfam" id="PF00010">
    <property type="entry name" value="HLH"/>
    <property type="match status" value="1"/>
</dbReference>
<evidence type="ECO:0000259" key="2">
    <source>
        <dbReference type="PROSITE" id="PS50888"/>
    </source>
</evidence>
<feature type="compositionally biased region" description="Basic and acidic residues" evidence="1">
    <location>
        <begin position="183"/>
        <end position="194"/>
    </location>
</feature>
<dbReference type="InterPro" id="IPR011598">
    <property type="entry name" value="bHLH_dom"/>
</dbReference>